<organism evidence="2 3">
    <name type="scientific">Microbotryum intermedium</name>
    <dbReference type="NCBI Taxonomy" id="269621"/>
    <lineage>
        <taxon>Eukaryota</taxon>
        <taxon>Fungi</taxon>
        <taxon>Dikarya</taxon>
        <taxon>Basidiomycota</taxon>
        <taxon>Pucciniomycotina</taxon>
        <taxon>Microbotryomycetes</taxon>
        <taxon>Microbotryales</taxon>
        <taxon>Microbotryaceae</taxon>
        <taxon>Microbotryum</taxon>
    </lineage>
</organism>
<dbReference type="Pfam" id="PF04525">
    <property type="entry name" value="LOR"/>
    <property type="match status" value="1"/>
</dbReference>
<protein>
    <submittedName>
        <fullName evidence="2">BQ2448_6479 protein</fullName>
    </submittedName>
</protein>
<keyword evidence="3" id="KW-1185">Reference proteome</keyword>
<dbReference type="Proteomes" id="UP000198372">
    <property type="component" value="Unassembled WGS sequence"/>
</dbReference>
<dbReference type="EMBL" id="FMSP01000020">
    <property type="protein sequence ID" value="SCV74047.1"/>
    <property type="molecule type" value="Genomic_DNA"/>
</dbReference>
<sequence>MGLSSLVGAVTGKPSAPMNLAAVTPPIGLNPHFIKPTPVVLVMAESRMSFSGDDFTVKDSNGVHVLKCSGHAMSWKDKKDFKDPQNNFLFSLREKSLAIHKTQLIEDRSGKDLCKLVKKISIGGSKYIAEFNNLVGDGRPVELKCRGNLLGGTADILYNDRVVVQISRQLLNMREAMGGKQTYYTTVAPGFDVSLAAALTIAWDEFEHDEK</sequence>
<dbReference type="Gene3D" id="2.40.160.200">
    <property type="entry name" value="LURP1-related"/>
    <property type="match status" value="1"/>
</dbReference>
<dbReference type="AlphaFoldDB" id="A0A238FLB7"/>
<reference evidence="3" key="1">
    <citation type="submission" date="2016-09" db="EMBL/GenBank/DDBJ databases">
        <authorList>
            <person name="Jeantristanb JTB J.-T."/>
            <person name="Ricardo R."/>
        </authorList>
    </citation>
    <scope>NUCLEOTIDE SEQUENCE [LARGE SCALE GENOMIC DNA]</scope>
</reference>
<gene>
    <name evidence="2" type="ORF">BQ2448_6479</name>
</gene>
<evidence type="ECO:0000313" key="2">
    <source>
        <dbReference type="EMBL" id="SCV74047.1"/>
    </source>
</evidence>
<proteinExistence type="inferred from homology"/>
<comment type="similarity">
    <text evidence="1">Belongs to the LOR family.</text>
</comment>
<evidence type="ECO:0000256" key="1">
    <source>
        <dbReference type="ARBA" id="ARBA00005437"/>
    </source>
</evidence>
<accession>A0A238FLB7</accession>
<dbReference type="InterPro" id="IPR038595">
    <property type="entry name" value="LOR_sf"/>
</dbReference>
<dbReference type="InterPro" id="IPR007612">
    <property type="entry name" value="LOR"/>
</dbReference>
<dbReference type="InterPro" id="IPR025659">
    <property type="entry name" value="Tubby-like_C"/>
</dbReference>
<dbReference type="PANTHER" id="PTHR31087:SF161">
    <property type="entry name" value="TUBBY C 2 FAMILY PROTEIN"/>
    <property type="match status" value="1"/>
</dbReference>
<name>A0A238FLB7_9BASI</name>
<dbReference type="OrthoDB" id="97518at2759"/>
<evidence type="ECO:0000313" key="3">
    <source>
        <dbReference type="Proteomes" id="UP000198372"/>
    </source>
</evidence>
<dbReference type="PANTHER" id="PTHR31087">
    <property type="match status" value="1"/>
</dbReference>
<dbReference type="SUPFAM" id="SSF54518">
    <property type="entry name" value="Tubby C-terminal domain-like"/>
    <property type="match status" value="1"/>
</dbReference>